<evidence type="ECO:0000313" key="1">
    <source>
        <dbReference type="EMBL" id="TFK58705.1"/>
    </source>
</evidence>
<keyword evidence="2" id="KW-1185">Reference proteome</keyword>
<accession>A0ACD2ZZ52</accession>
<evidence type="ECO:0000313" key="2">
    <source>
        <dbReference type="Proteomes" id="UP000308600"/>
    </source>
</evidence>
<organism evidence="1 2">
    <name type="scientific">Pluteus cervinus</name>
    <dbReference type="NCBI Taxonomy" id="181527"/>
    <lineage>
        <taxon>Eukaryota</taxon>
        <taxon>Fungi</taxon>
        <taxon>Dikarya</taxon>
        <taxon>Basidiomycota</taxon>
        <taxon>Agaricomycotina</taxon>
        <taxon>Agaricomycetes</taxon>
        <taxon>Agaricomycetidae</taxon>
        <taxon>Agaricales</taxon>
        <taxon>Pluteineae</taxon>
        <taxon>Pluteaceae</taxon>
        <taxon>Pluteus</taxon>
    </lineage>
</organism>
<sequence>MPKVGRYTPYPVHIAHTALRRAGKQSWSYLRRSGWESYNFNEYWDPLHPTWDTPFPFERYADLHNLAEGDVDRIITSYPPSPRYHRAITADDDRPFVSDTPYVAPLSDPNSATSTNQPATTAPTTHPTVPVITNAPQQQLQLIINPPNTSTNPNSAPPLPTVVPPLPASQPPQPGPSTQELQDDEEDIEQELEDDLRIEEELTQGDEDDDGSDPESEDEADDLPGVPQLATLFDPGSPHSPAYSDISYYEFFDDEQGVDYSELYHVLLPIYHQQLLQEEIMASNISKEFDSVPQLQVNGRNYRIWRKRVDFAVKAAKGTAYLTAEMKDTDLADKIEIHD</sequence>
<reference evidence="1 2" key="1">
    <citation type="journal article" date="2019" name="Nat. Ecol. Evol.">
        <title>Megaphylogeny resolves global patterns of mushroom evolution.</title>
        <authorList>
            <person name="Varga T."/>
            <person name="Krizsan K."/>
            <person name="Foldi C."/>
            <person name="Dima B."/>
            <person name="Sanchez-Garcia M."/>
            <person name="Sanchez-Ramirez S."/>
            <person name="Szollosi G.J."/>
            <person name="Szarkandi J.G."/>
            <person name="Papp V."/>
            <person name="Albert L."/>
            <person name="Andreopoulos W."/>
            <person name="Angelini C."/>
            <person name="Antonin V."/>
            <person name="Barry K.W."/>
            <person name="Bougher N.L."/>
            <person name="Buchanan P."/>
            <person name="Buyck B."/>
            <person name="Bense V."/>
            <person name="Catcheside P."/>
            <person name="Chovatia M."/>
            <person name="Cooper J."/>
            <person name="Damon W."/>
            <person name="Desjardin D."/>
            <person name="Finy P."/>
            <person name="Geml J."/>
            <person name="Haridas S."/>
            <person name="Hughes K."/>
            <person name="Justo A."/>
            <person name="Karasinski D."/>
            <person name="Kautmanova I."/>
            <person name="Kiss B."/>
            <person name="Kocsube S."/>
            <person name="Kotiranta H."/>
            <person name="LaButti K.M."/>
            <person name="Lechner B.E."/>
            <person name="Liimatainen K."/>
            <person name="Lipzen A."/>
            <person name="Lukacs Z."/>
            <person name="Mihaltcheva S."/>
            <person name="Morgado L.N."/>
            <person name="Niskanen T."/>
            <person name="Noordeloos M.E."/>
            <person name="Ohm R.A."/>
            <person name="Ortiz-Santana B."/>
            <person name="Ovrebo C."/>
            <person name="Racz N."/>
            <person name="Riley R."/>
            <person name="Savchenko A."/>
            <person name="Shiryaev A."/>
            <person name="Soop K."/>
            <person name="Spirin V."/>
            <person name="Szebenyi C."/>
            <person name="Tomsovsky M."/>
            <person name="Tulloss R.E."/>
            <person name="Uehling J."/>
            <person name="Grigoriev I.V."/>
            <person name="Vagvolgyi C."/>
            <person name="Papp T."/>
            <person name="Martin F.M."/>
            <person name="Miettinen O."/>
            <person name="Hibbett D.S."/>
            <person name="Nagy L.G."/>
        </authorList>
    </citation>
    <scope>NUCLEOTIDE SEQUENCE [LARGE SCALE GENOMIC DNA]</scope>
    <source>
        <strain evidence="1 2">NL-1719</strain>
    </source>
</reference>
<name>A0ACD2ZZ52_9AGAR</name>
<proteinExistence type="predicted"/>
<dbReference type="Proteomes" id="UP000308600">
    <property type="component" value="Unassembled WGS sequence"/>
</dbReference>
<protein>
    <submittedName>
        <fullName evidence="1">Uncharacterized protein</fullName>
    </submittedName>
</protein>
<dbReference type="EMBL" id="ML209227">
    <property type="protein sequence ID" value="TFK58705.1"/>
    <property type="molecule type" value="Genomic_DNA"/>
</dbReference>
<gene>
    <name evidence="1" type="ORF">BDN72DRAFT_906484</name>
</gene>